<evidence type="ECO:0000256" key="3">
    <source>
        <dbReference type="ARBA" id="ARBA00022862"/>
    </source>
</evidence>
<name>L0PF58_PNEJI</name>
<dbReference type="PANTHER" id="PTHR11592">
    <property type="entry name" value="GLUTATHIONE PEROXIDASE"/>
    <property type="match status" value="1"/>
</dbReference>
<dbReference type="InParanoid" id="L0PF58"/>
<dbReference type="PIRSF" id="PIRSF000303">
    <property type="entry name" value="Glutathion_perox"/>
    <property type="match status" value="1"/>
</dbReference>
<feature type="active site" evidence="7">
    <location>
        <position position="37"/>
    </location>
</feature>
<dbReference type="VEuPathDB" id="FungiDB:PNEJI1_001419"/>
<dbReference type="STRING" id="1209962.L0PF58"/>
<dbReference type="PROSITE" id="PS51355">
    <property type="entry name" value="GLUTATHIONE_PEROXID_3"/>
    <property type="match status" value="1"/>
</dbReference>
<evidence type="ECO:0000256" key="8">
    <source>
        <dbReference type="RuleBase" id="RU000499"/>
    </source>
</evidence>
<dbReference type="InterPro" id="IPR029760">
    <property type="entry name" value="GPX_CS"/>
</dbReference>
<evidence type="ECO:0000256" key="1">
    <source>
        <dbReference type="ARBA" id="ARBA00006926"/>
    </source>
</evidence>
<proteinExistence type="inferred from homology"/>
<keyword evidence="3" id="KW-0049">Antioxidant</keyword>
<reference evidence="9 10" key="1">
    <citation type="journal article" date="2012" name="MBio">
        <title>De novo assembly of the Pneumocystis jirovecii genome from a single bronchoalveolar lavage fluid specimen from a patient.</title>
        <authorList>
            <person name="Cisse O.H."/>
            <person name="Pagni M."/>
            <person name="Hauser P.M."/>
        </authorList>
    </citation>
    <scope>NUCLEOTIDE SEQUENCE [LARGE SCALE GENOMIC DNA]</scope>
    <source>
        <strain evidence="9 10">SE8</strain>
    </source>
</reference>
<gene>
    <name evidence="9" type="ORF">PNEJI1_001419</name>
</gene>
<dbReference type="Pfam" id="PF00255">
    <property type="entry name" value="GSHPx"/>
    <property type="match status" value="1"/>
</dbReference>
<dbReference type="GO" id="GO:0034599">
    <property type="term" value="P:cellular response to oxidative stress"/>
    <property type="evidence" value="ECO:0007669"/>
    <property type="project" value="TreeGrafter"/>
</dbReference>
<comment type="caution">
    <text evidence="9">The sequence shown here is derived from an EMBL/GenBank/DDBJ whole genome shotgun (WGS) entry which is preliminary data.</text>
</comment>
<dbReference type="EMBL" id="CAKM01000276">
    <property type="protein sequence ID" value="CCJ31026.1"/>
    <property type="molecule type" value="Genomic_DNA"/>
</dbReference>
<organism evidence="10">
    <name type="scientific">Pneumocystis jirovecii</name>
    <name type="common">Human pneumocystis pneumonia agent</name>
    <dbReference type="NCBI Taxonomy" id="42068"/>
    <lineage>
        <taxon>Eukaryota</taxon>
        <taxon>Fungi</taxon>
        <taxon>Dikarya</taxon>
        <taxon>Ascomycota</taxon>
        <taxon>Taphrinomycotina</taxon>
        <taxon>Pneumocystomycetes</taxon>
        <taxon>Pneumocystaceae</taxon>
        <taxon>Pneumocystis</taxon>
    </lineage>
</organism>
<dbReference type="PROSITE" id="PS00763">
    <property type="entry name" value="GLUTATHIONE_PEROXID_2"/>
    <property type="match status" value="1"/>
</dbReference>
<evidence type="ECO:0000256" key="4">
    <source>
        <dbReference type="ARBA" id="ARBA00023002"/>
    </source>
</evidence>
<dbReference type="PANTHER" id="PTHR11592:SF78">
    <property type="entry name" value="GLUTATHIONE PEROXIDASE"/>
    <property type="match status" value="1"/>
</dbReference>
<sequence length="161" mass="18713">MDLVNFYDFKPTINNEPYDFSKLKNTVVLIVNVASKCRFTPQYSELEKLYQKYKDSGFLVIGFPCNQFGSQEPGSYEEITRFCSETYNITFPIMDKIDVNGPNSHPLYLFLKKQKGGCLGLSRIKWNFEKFLIDRNGNVVFRYSSITRPDTISSQIEKLLE</sequence>
<dbReference type="PRINTS" id="PR01011">
    <property type="entry name" value="GLUTPROXDASE"/>
</dbReference>
<dbReference type="InterPro" id="IPR036249">
    <property type="entry name" value="Thioredoxin-like_sf"/>
</dbReference>
<comment type="similarity">
    <text evidence="1 8">Belongs to the glutathione peroxidase family.</text>
</comment>
<dbReference type="SUPFAM" id="SSF52833">
    <property type="entry name" value="Thioredoxin-like"/>
    <property type="match status" value="1"/>
</dbReference>
<evidence type="ECO:0000313" key="10">
    <source>
        <dbReference type="Proteomes" id="UP000010422"/>
    </source>
</evidence>
<keyword evidence="4 8" id="KW-0560">Oxidoreductase</keyword>
<evidence type="ECO:0000256" key="6">
    <source>
        <dbReference type="ARBA" id="ARBA00049091"/>
    </source>
</evidence>
<dbReference type="AlphaFoldDB" id="L0PF58"/>
<dbReference type="FunCoup" id="L0PF58">
    <property type="interactions" value="65"/>
</dbReference>
<dbReference type="InterPro" id="IPR000889">
    <property type="entry name" value="Glutathione_peroxidase"/>
</dbReference>
<dbReference type="Proteomes" id="UP000010422">
    <property type="component" value="Unassembled WGS sequence"/>
</dbReference>
<accession>L0PF58</accession>
<evidence type="ECO:0000313" key="9">
    <source>
        <dbReference type="EMBL" id="CCJ31026.1"/>
    </source>
</evidence>
<keyword evidence="2 8" id="KW-0575">Peroxidase</keyword>
<dbReference type="GO" id="GO:0140824">
    <property type="term" value="F:thioredoxin-dependent peroxiredoxin activity"/>
    <property type="evidence" value="ECO:0007669"/>
    <property type="project" value="UniProtKB-EC"/>
</dbReference>
<evidence type="ECO:0000256" key="2">
    <source>
        <dbReference type="ARBA" id="ARBA00022559"/>
    </source>
</evidence>
<dbReference type="FunFam" id="3.40.30.10:FF:000010">
    <property type="entry name" value="Glutathione peroxidase"/>
    <property type="match status" value="1"/>
</dbReference>
<dbReference type="CDD" id="cd00340">
    <property type="entry name" value="GSH_Peroxidase"/>
    <property type="match status" value="1"/>
</dbReference>
<comment type="catalytic activity">
    <reaction evidence="6">
        <text>a hydroperoxide + [thioredoxin]-dithiol = an alcohol + [thioredoxin]-disulfide + H2O</text>
        <dbReference type="Rhea" id="RHEA:62620"/>
        <dbReference type="Rhea" id="RHEA-COMP:10698"/>
        <dbReference type="Rhea" id="RHEA-COMP:10700"/>
        <dbReference type="ChEBI" id="CHEBI:15377"/>
        <dbReference type="ChEBI" id="CHEBI:29950"/>
        <dbReference type="ChEBI" id="CHEBI:30879"/>
        <dbReference type="ChEBI" id="CHEBI:35924"/>
        <dbReference type="ChEBI" id="CHEBI:50058"/>
        <dbReference type="EC" id="1.11.1.24"/>
    </reaction>
</comment>
<evidence type="ECO:0000256" key="5">
    <source>
        <dbReference type="ARBA" id="ARBA00023284"/>
    </source>
</evidence>
<dbReference type="Gene3D" id="3.40.30.10">
    <property type="entry name" value="Glutaredoxin"/>
    <property type="match status" value="1"/>
</dbReference>
<keyword evidence="5" id="KW-0676">Redox-active center</keyword>
<evidence type="ECO:0000256" key="7">
    <source>
        <dbReference type="PIRSR" id="PIRSR000303-1"/>
    </source>
</evidence>
<protein>
    <recommendedName>
        <fullName evidence="8">Glutathione peroxidase</fullName>
    </recommendedName>
</protein>